<feature type="transmembrane region" description="Helical" evidence="6">
    <location>
        <begin position="46"/>
        <end position="71"/>
    </location>
</feature>
<dbReference type="OrthoDB" id="10017208at2759"/>
<dbReference type="AlphaFoldDB" id="A0A165H0J2"/>
<dbReference type="PANTHER" id="PTHR33048">
    <property type="entry name" value="PTH11-LIKE INTEGRAL MEMBRANE PROTEIN (AFU_ORTHOLOGUE AFUA_5G11245)"/>
    <property type="match status" value="1"/>
</dbReference>
<organism evidence="8 9">
    <name type="scientific">Xylona heveae (strain CBS 132557 / TC161)</name>
    <dbReference type="NCBI Taxonomy" id="1328760"/>
    <lineage>
        <taxon>Eukaryota</taxon>
        <taxon>Fungi</taxon>
        <taxon>Dikarya</taxon>
        <taxon>Ascomycota</taxon>
        <taxon>Pezizomycotina</taxon>
        <taxon>Xylonomycetes</taxon>
        <taxon>Xylonales</taxon>
        <taxon>Xylonaceae</taxon>
        <taxon>Xylona</taxon>
    </lineage>
</organism>
<feature type="transmembrane region" description="Helical" evidence="6">
    <location>
        <begin position="124"/>
        <end position="145"/>
    </location>
</feature>
<keyword evidence="3 6" id="KW-1133">Transmembrane helix</keyword>
<comment type="similarity">
    <text evidence="5">Belongs to the SAT4 family.</text>
</comment>
<gene>
    <name evidence="8" type="ORF">L228DRAFT_137464</name>
</gene>
<dbReference type="STRING" id="1328760.A0A165H0J2"/>
<keyword evidence="9" id="KW-1185">Reference proteome</keyword>
<dbReference type="InParanoid" id="A0A165H0J2"/>
<evidence type="ECO:0000259" key="7">
    <source>
        <dbReference type="Pfam" id="PF20684"/>
    </source>
</evidence>
<keyword evidence="4 6" id="KW-0472">Membrane</keyword>
<evidence type="ECO:0000256" key="4">
    <source>
        <dbReference type="ARBA" id="ARBA00023136"/>
    </source>
</evidence>
<evidence type="ECO:0000256" key="6">
    <source>
        <dbReference type="SAM" id="Phobius"/>
    </source>
</evidence>
<keyword evidence="2 6" id="KW-0812">Transmembrane</keyword>
<dbReference type="InterPro" id="IPR052337">
    <property type="entry name" value="SAT4-like"/>
</dbReference>
<accession>A0A165H0J2</accession>
<comment type="subcellular location">
    <subcellularLocation>
        <location evidence="1">Membrane</location>
        <topology evidence="1">Multi-pass membrane protein</topology>
    </subcellularLocation>
</comment>
<evidence type="ECO:0000313" key="9">
    <source>
        <dbReference type="Proteomes" id="UP000076632"/>
    </source>
</evidence>
<dbReference type="OMA" id="ESHEWKC"/>
<dbReference type="RefSeq" id="XP_018188390.1">
    <property type="nucleotide sequence ID" value="XM_018329143.1"/>
</dbReference>
<evidence type="ECO:0000256" key="1">
    <source>
        <dbReference type="ARBA" id="ARBA00004141"/>
    </source>
</evidence>
<proteinExistence type="inferred from homology"/>
<dbReference type="PANTHER" id="PTHR33048:SF47">
    <property type="entry name" value="INTEGRAL MEMBRANE PROTEIN-RELATED"/>
    <property type="match status" value="1"/>
</dbReference>
<name>A0A165H0J2_XYLHT</name>
<sequence>MSVDLDANKGPTVVGVNAFLAILSCSSVALRFLSRHLAGTPYWFDDWMILVALPFVLGVNICNFIAVHYGFGRHEAALPANATSVYLHNLYFDEMIYNTGLSTVKFSILIFYSRIFPTRRMRIALWCVGGIVLGWLIAMNFAVIFQCIPIHKAWNFAVPGRCINVDAWFIGQAVPNIATDIAILAMPLPVIWTLQIPLSQKMAVCAIFLLGSL</sequence>
<reference evidence="8 9" key="1">
    <citation type="journal article" date="2016" name="Fungal Biol.">
        <title>The genome of Xylona heveae provides a window into fungal endophytism.</title>
        <authorList>
            <person name="Gazis R."/>
            <person name="Kuo A."/>
            <person name="Riley R."/>
            <person name="LaButti K."/>
            <person name="Lipzen A."/>
            <person name="Lin J."/>
            <person name="Amirebrahimi M."/>
            <person name="Hesse C.N."/>
            <person name="Spatafora J.W."/>
            <person name="Henrissat B."/>
            <person name="Hainaut M."/>
            <person name="Grigoriev I.V."/>
            <person name="Hibbett D.S."/>
        </authorList>
    </citation>
    <scope>NUCLEOTIDE SEQUENCE [LARGE SCALE GENOMIC DNA]</scope>
    <source>
        <strain evidence="8 9">TC161</strain>
    </source>
</reference>
<feature type="domain" description="Rhodopsin" evidence="7">
    <location>
        <begin position="30"/>
        <end position="212"/>
    </location>
</feature>
<dbReference type="InterPro" id="IPR049326">
    <property type="entry name" value="Rhodopsin_dom_fungi"/>
</dbReference>
<evidence type="ECO:0000256" key="3">
    <source>
        <dbReference type="ARBA" id="ARBA00022989"/>
    </source>
</evidence>
<dbReference type="GeneID" id="28894280"/>
<evidence type="ECO:0000313" key="8">
    <source>
        <dbReference type="EMBL" id="KZF22835.1"/>
    </source>
</evidence>
<dbReference type="Pfam" id="PF20684">
    <property type="entry name" value="Fung_rhodopsin"/>
    <property type="match status" value="1"/>
</dbReference>
<evidence type="ECO:0000256" key="2">
    <source>
        <dbReference type="ARBA" id="ARBA00022692"/>
    </source>
</evidence>
<feature type="transmembrane region" description="Helical" evidence="6">
    <location>
        <begin position="12"/>
        <end position="34"/>
    </location>
</feature>
<dbReference type="GO" id="GO:0016020">
    <property type="term" value="C:membrane"/>
    <property type="evidence" value="ECO:0007669"/>
    <property type="project" value="UniProtKB-SubCell"/>
</dbReference>
<protein>
    <recommendedName>
        <fullName evidence="7">Rhodopsin domain-containing protein</fullName>
    </recommendedName>
</protein>
<dbReference type="Proteomes" id="UP000076632">
    <property type="component" value="Unassembled WGS sequence"/>
</dbReference>
<feature type="transmembrane region" description="Helical" evidence="6">
    <location>
        <begin position="95"/>
        <end position="112"/>
    </location>
</feature>
<evidence type="ECO:0000256" key="5">
    <source>
        <dbReference type="ARBA" id="ARBA00038359"/>
    </source>
</evidence>
<dbReference type="EMBL" id="KV407458">
    <property type="protein sequence ID" value="KZF22835.1"/>
    <property type="molecule type" value="Genomic_DNA"/>
</dbReference>